<protein>
    <submittedName>
        <fullName evidence="2">Uncharacterized protein</fullName>
    </submittedName>
</protein>
<keyword evidence="1" id="KW-0472">Membrane</keyword>
<feature type="transmembrane region" description="Helical" evidence="1">
    <location>
        <begin position="75"/>
        <end position="97"/>
    </location>
</feature>
<accession>A0ABN9W6C5</accession>
<dbReference type="Proteomes" id="UP001189429">
    <property type="component" value="Unassembled WGS sequence"/>
</dbReference>
<proteinExistence type="predicted"/>
<keyword evidence="3" id="KW-1185">Reference proteome</keyword>
<reference evidence="2" key="1">
    <citation type="submission" date="2023-10" db="EMBL/GenBank/DDBJ databases">
        <authorList>
            <person name="Chen Y."/>
            <person name="Shah S."/>
            <person name="Dougan E. K."/>
            <person name="Thang M."/>
            <person name="Chan C."/>
        </authorList>
    </citation>
    <scope>NUCLEOTIDE SEQUENCE [LARGE SCALE GENOMIC DNA]</scope>
</reference>
<evidence type="ECO:0000256" key="1">
    <source>
        <dbReference type="SAM" id="Phobius"/>
    </source>
</evidence>
<keyword evidence="1" id="KW-1133">Transmembrane helix</keyword>
<keyword evidence="1" id="KW-0812">Transmembrane</keyword>
<comment type="caution">
    <text evidence="2">The sequence shown here is derived from an EMBL/GenBank/DDBJ whole genome shotgun (WGS) entry which is preliminary data.</text>
</comment>
<organism evidence="2 3">
    <name type="scientific">Prorocentrum cordatum</name>
    <dbReference type="NCBI Taxonomy" id="2364126"/>
    <lineage>
        <taxon>Eukaryota</taxon>
        <taxon>Sar</taxon>
        <taxon>Alveolata</taxon>
        <taxon>Dinophyceae</taxon>
        <taxon>Prorocentrales</taxon>
        <taxon>Prorocentraceae</taxon>
        <taxon>Prorocentrum</taxon>
    </lineage>
</organism>
<evidence type="ECO:0000313" key="3">
    <source>
        <dbReference type="Proteomes" id="UP001189429"/>
    </source>
</evidence>
<sequence length="104" mass="11304">MDAEERYDLARELGPQGRRRVDSLLAEMNAEDAAKDPEAENAQRVEAAKKAARDLSKKLNFDALKEMSNEERVGLVAELGPAFAVSALIVGTCYWTLTASSSSS</sequence>
<name>A0ABN9W6C5_9DINO</name>
<evidence type="ECO:0000313" key="2">
    <source>
        <dbReference type="EMBL" id="CAK0881676.1"/>
    </source>
</evidence>
<dbReference type="EMBL" id="CAUYUJ010018215">
    <property type="protein sequence ID" value="CAK0881676.1"/>
    <property type="molecule type" value="Genomic_DNA"/>
</dbReference>
<gene>
    <name evidence="2" type="ORF">PCOR1329_LOCUS64438</name>
</gene>